<evidence type="ECO:0000256" key="4">
    <source>
        <dbReference type="ARBA" id="ARBA00018632"/>
    </source>
</evidence>
<keyword evidence="10" id="KW-0249">Electron transport</keyword>
<evidence type="ECO:0000256" key="15">
    <source>
        <dbReference type="ARBA" id="ARBA00031387"/>
    </source>
</evidence>
<organism evidence="18">
    <name type="scientific">Scolopendra viridis</name>
    <name type="common">Giant centipede</name>
    <dbReference type="NCBI Taxonomy" id="118503"/>
    <lineage>
        <taxon>Eukaryota</taxon>
        <taxon>Metazoa</taxon>
        <taxon>Ecdysozoa</taxon>
        <taxon>Arthropoda</taxon>
        <taxon>Myriapoda</taxon>
        <taxon>Chilopoda</taxon>
        <taxon>Pleurostigmophora</taxon>
        <taxon>Scolopendromorpha</taxon>
        <taxon>Scolopendridae</taxon>
        <taxon>Scolopendra</taxon>
    </lineage>
</organism>
<evidence type="ECO:0000256" key="13">
    <source>
        <dbReference type="ARBA" id="ARBA00023136"/>
    </source>
</evidence>
<keyword evidence="5" id="KW-0813">Transport</keyword>
<keyword evidence="9" id="KW-0809">Transit peptide</keyword>
<comment type="similarity">
    <text evidence="3">Belongs to the complex I NDUFB11 subunit family.</text>
</comment>
<comment type="function">
    <text evidence="1">Accessory subunit of the mitochondrial membrane respiratory chain NADH dehydrogenase (Complex I), that is believed not to be involved in catalysis. Complex I functions in the transfer of electrons from NADH to the respiratory chain. The immediate electron acceptor for the enzyme is believed to be ubiquinone.</text>
</comment>
<evidence type="ECO:0000313" key="18">
    <source>
        <dbReference type="EMBL" id="MIC88629.1"/>
    </source>
</evidence>
<evidence type="ECO:0000256" key="10">
    <source>
        <dbReference type="ARBA" id="ARBA00022982"/>
    </source>
</evidence>
<keyword evidence="8" id="KW-0999">Mitochondrion inner membrane</keyword>
<evidence type="ECO:0000256" key="2">
    <source>
        <dbReference type="ARBA" id="ARBA00004434"/>
    </source>
</evidence>
<dbReference type="GO" id="GO:0005743">
    <property type="term" value="C:mitochondrial inner membrane"/>
    <property type="evidence" value="ECO:0007669"/>
    <property type="project" value="UniProtKB-SubCell"/>
</dbReference>
<comment type="subunit">
    <text evidence="16">Complex I is composed of 45 different subunits. Interacts with BCAP31.</text>
</comment>
<evidence type="ECO:0000256" key="1">
    <source>
        <dbReference type="ARBA" id="ARBA00003195"/>
    </source>
</evidence>
<dbReference type="AlphaFoldDB" id="A0A4D5R901"/>
<evidence type="ECO:0000256" key="14">
    <source>
        <dbReference type="ARBA" id="ARBA00030753"/>
    </source>
</evidence>
<dbReference type="InterPro" id="IPR019329">
    <property type="entry name" value="NADH_UbQ_OxRdtase_ESSS_su"/>
</dbReference>
<keyword evidence="7 17" id="KW-0812">Transmembrane</keyword>
<evidence type="ECO:0000256" key="8">
    <source>
        <dbReference type="ARBA" id="ARBA00022792"/>
    </source>
</evidence>
<evidence type="ECO:0000256" key="11">
    <source>
        <dbReference type="ARBA" id="ARBA00022989"/>
    </source>
</evidence>
<evidence type="ECO:0000256" key="9">
    <source>
        <dbReference type="ARBA" id="ARBA00022946"/>
    </source>
</evidence>
<dbReference type="PANTHER" id="PTHR13327:SF0">
    <property type="entry name" value="NADH DEHYDROGENASE [UBIQUINONE] 1 BETA SUBCOMPLEX SUBUNIT 11, MITOCHONDRIAL"/>
    <property type="match status" value="1"/>
</dbReference>
<dbReference type="PANTHER" id="PTHR13327">
    <property type="entry name" value="NADH-UBIQUINONE OXIDOREDUCTASE ESSS SUBUNIT, MITOCHONDRIAL PRECURSOR"/>
    <property type="match status" value="1"/>
</dbReference>
<protein>
    <recommendedName>
        <fullName evidence="4">NADH dehydrogenase [ubiquinone] 1 beta subcomplex subunit 11, mitochondrial</fullName>
    </recommendedName>
    <alternativeName>
        <fullName evidence="15">Complex I-ESSS</fullName>
    </alternativeName>
    <alternativeName>
        <fullName evidence="14">NADH-ubiquinone oxidoreductase ESSS subunit</fullName>
    </alternativeName>
</protein>
<evidence type="ECO:0000256" key="17">
    <source>
        <dbReference type="SAM" id="Phobius"/>
    </source>
</evidence>
<name>A0A4D5R901_SCOVI</name>
<accession>A0A4D5R901</accession>
<keyword evidence="18" id="KW-0830">Ubiquinone</keyword>
<evidence type="ECO:0000256" key="3">
    <source>
        <dbReference type="ARBA" id="ARBA00008915"/>
    </source>
</evidence>
<evidence type="ECO:0000256" key="16">
    <source>
        <dbReference type="ARBA" id="ARBA00046528"/>
    </source>
</evidence>
<evidence type="ECO:0000256" key="7">
    <source>
        <dbReference type="ARBA" id="ARBA00022692"/>
    </source>
</evidence>
<reference evidence="18" key="1">
    <citation type="journal article" date="2018" name="Toxicon">
        <title>Venom-gland transcriptomics and venom proteomics of the giant Florida blue centipede, Scolopendra viridis.</title>
        <authorList>
            <person name="Ward M.J."/>
            <person name="Rokyta D.R."/>
        </authorList>
    </citation>
    <scope>NUCLEOTIDE SEQUENCE</scope>
    <source>
        <tissue evidence="18">Venom gland</tissue>
    </source>
</reference>
<proteinExistence type="inferred from homology"/>
<evidence type="ECO:0000256" key="6">
    <source>
        <dbReference type="ARBA" id="ARBA00022660"/>
    </source>
</evidence>
<keyword evidence="13 17" id="KW-0472">Membrane</keyword>
<dbReference type="Pfam" id="PF10183">
    <property type="entry name" value="ESSS"/>
    <property type="match status" value="1"/>
</dbReference>
<evidence type="ECO:0000256" key="12">
    <source>
        <dbReference type="ARBA" id="ARBA00023128"/>
    </source>
</evidence>
<dbReference type="EMBL" id="GGNE01000088">
    <property type="protein sequence ID" value="MIC88629.1"/>
    <property type="molecule type" value="Transcribed_RNA"/>
</dbReference>
<keyword evidence="11 17" id="KW-1133">Transmembrane helix</keyword>
<keyword evidence="12" id="KW-0496">Mitochondrion</keyword>
<feature type="transmembrane region" description="Helical" evidence="17">
    <location>
        <begin position="84"/>
        <end position="107"/>
    </location>
</feature>
<evidence type="ECO:0000256" key="5">
    <source>
        <dbReference type="ARBA" id="ARBA00022448"/>
    </source>
</evidence>
<sequence length="161" mass="18752">MASAYCKFLQTSCRFILKNHHVLPKPFTIPVSCISTSKKSKDTVAVESILKPVKTETKSTENVDRVKEWISYGFDPYSESRDRWAFHSMFFFSVTVCIVGGTFVLMYQPDNRMRDWVLREAYLELNRRERDGLPLIDRELIPREKITLPGEEELQGVEIII</sequence>
<comment type="subcellular location">
    <subcellularLocation>
        <location evidence="2">Mitochondrion inner membrane</location>
        <topology evidence="2">Single-pass membrane protein</topology>
    </subcellularLocation>
</comment>
<keyword evidence="6" id="KW-0679">Respiratory chain</keyword>